<dbReference type="InterPro" id="IPR052724">
    <property type="entry name" value="GT117_domain-containing"/>
</dbReference>
<dbReference type="EMBL" id="MGAF01000037">
    <property type="protein sequence ID" value="OGK40101.1"/>
    <property type="molecule type" value="Genomic_DNA"/>
</dbReference>
<keyword evidence="1" id="KW-0472">Membrane</keyword>
<dbReference type="InterPro" id="IPR011990">
    <property type="entry name" value="TPR-like_helical_dom_sf"/>
</dbReference>
<accession>A0A1F7I9Q6</accession>
<reference evidence="2 3" key="1">
    <citation type="journal article" date="2016" name="Nat. Commun.">
        <title>Thousands of microbial genomes shed light on interconnected biogeochemical processes in an aquifer system.</title>
        <authorList>
            <person name="Anantharaman K."/>
            <person name="Brown C.T."/>
            <person name="Hug L.A."/>
            <person name="Sharon I."/>
            <person name="Castelle C.J."/>
            <person name="Probst A.J."/>
            <person name="Thomas B.C."/>
            <person name="Singh A."/>
            <person name="Wilkins M.J."/>
            <person name="Karaoz U."/>
            <person name="Brodie E.L."/>
            <person name="Williams K.H."/>
            <person name="Hubbard S.S."/>
            <person name="Banfield J.F."/>
        </authorList>
    </citation>
    <scope>NUCLEOTIDE SEQUENCE [LARGE SCALE GENOMIC DNA]</scope>
</reference>
<feature type="transmembrane region" description="Helical" evidence="1">
    <location>
        <begin position="358"/>
        <end position="377"/>
    </location>
</feature>
<feature type="transmembrane region" description="Helical" evidence="1">
    <location>
        <begin position="72"/>
        <end position="92"/>
    </location>
</feature>
<evidence type="ECO:0000256" key="1">
    <source>
        <dbReference type="SAM" id="Phobius"/>
    </source>
</evidence>
<feature type="transmembrane region" description="Helical" evidence="1">
    <location>
        <begin position="123"/>
        <end position="143"/>
    </location>
</feature>
<keyword evidence="1" id="KW-0812">Transmembrane</keyword>
<sequence>MLKKITVLIFFLTIAVVYFHNLTRDIYSGDVGDLVTAAVVGGVAHPPGYPLFTLLGFLLNKLPLVIPPVTKVGLISVFASLAGLVVLYKFSLQITKNIFLSLLTVSILSFSYLYWLNAEIPEVFALNNFFVMILIYVNYRFYLTGERRFLFLLAFLSGLSLTHHHTILFLFPALLVLVGKHLKLVFLNKKNLFISILLFLAGFSVYSYVFFAALKNPPINWDNPVNLKNFIHLILRKDYGFAPNIVNKAVPLEVKFIHLITYLKNLVLIFSYQVIFIFIIGAVGLFKKDKYLFLALSLAYFLTGPFFIYYAGTAVTSVQGMGVIERFYVFSTVILMFFVPYGFLLIKNYLDEKLSNKKYSYILLGYFLIVPVLMFKYNLPKTDLSKTEIGNILAKNVLNSLPPKSVLFLSGDTTTFNTWYAYYVLGWRRDIDIVNPPGVGNNIYLDSEINKYKKKYPKTAVNKIISLTLDEILKKRPIFANKSINPLPKNTVLVPRGLVFQVVKKEDIQAKVSYLSDFEKNWRKVKIYRNETLNISEQNFITPEMPLIYSNALVHVGDFLDTNYKDPETAEHYYRRALWIDKTNTQAYSGLSISLYKAYRDCGAAIENMKMALTLYPIWKAYHVRLYYLYKQCKVNKSIIQQYKKQFKRQFNLDVEKQIKL</sequence>
<dbReference type="Proteomes" id="UP000179270">
    <property type="component" value="Unassembled WGS sequence"/>
</dbReference>
<feature type="transmembrane region" description="Helical" evidence="1">
    <location>
        <begin position="149"/>
        <end position="179"/>
    </location>
</feature>
<organism evidence="2 3">
    <name type="scientific">Candidatus Roizmanbacteria bacterium RIFCSPLOWO2_01_FULL_35_13</name>
    <dbReference type="NCBI Taxonomy" id="1802055"/>
    <lineage>
        <taxon>Bacteria</taxon>
        <taxon>Candidatus Roizmaniibacteriota</taxon>
    </lineage>
</organism>
<dbReference type="Gene3D" id="1.25.40.10">
    <property type="entry name" value="Tetratricopeptide repeat domain"/>
    <property type="match status" value="1"/>
</dbReference>
<dbReference type="Pfam" id="PF11028">
    <property type="entry name" value="TMEM260-like"/>
    <property type="match status" value="1"/>
</dbReference>
<feature type="transmembrane region" description="Helical" evidence="1">
    <location>
        <begin position="35"/>
        <end position="60"/>
    </location>
</feature>
<feature type="transmembrane region" description="Helical" evidence="1">
    <location>
        <begin position="98"/>
        <end position="116"/>
    </location>
</feature>
<dbReference type="PANTHER" id="PTHR16214:SF3">
    <property type="entry name" value="TRANSMEMBRANE PROTEIN 260"/>
    <property type="match status" value="1"/>
</dbReference>
<evidence type="ECO:0008006" key="4">
    <source>
        <dbReference type="Google" id="ProtNLM"/>
    </source>
</evidence>
<gene>
    <name evidence="2" type="ORF">A3A74_02765</name>
</gene>
<evidence type="ECO:0000313" key="3">
    <source>
        <dbReference type="Proteomes" id="UP000179270"/>
    </source>
</evidence>
<proteinExistence type="predicted"/>
<dbReference type="SUPFAM" id="SSF48452">
    <property type="entry name" value="TPR-like"/>
    <property type="match status" value="1"/>
</dbReference>
<protein>
    <recommendedName>
        <fullName evidence="4">DUF2723 domain-containing protein</fullName>
    </recommendedName>
</protein>
<feature type="transmembrane region" description="Helical" evidence="1">
    <location>
        <begin position="266"/>
        <end position="286"/>
    </location>
</feature>
<dbReference type="PANTHER" id="PTHR16214">
    <property type="entry name" value="TRANSMEMBRANE PROTEIN 260"/>
    <property type="match status" value="1"/>
</dbReference>
<dbReference type="AlphaFoldDB" id="A0A1F7I9Q6"/>
<feature type="transmembrane region" description="Helical" evidence="1">
    <location>
        <begin position="291"/>
        <end position="312"/>
    </location>
</feature>
<evidence type="ECO:0000313" key="2">
    <source>
        <dbReference type="EMBL" id="OGK40101.1"/>
    </source>
</evidence>
<keyword evidence="1" id="KW-1133">Transmembrane helix</keyword>
<comment type="caution">
    <text evidence="2">The sequence shown here is derived from an EMBL/GenBank/DDBJ whole genome shotgun (WGS) entry which is preliminary data.</text>
</comment>
<feature type="transmembrane region" description="Helical" evidence="1">
    <location>
        <begin position="191"/>
        <end position="214"/>
    </location>
</feature>
<name>A0A1F7I9Q6_9BACT</name>
<dbReference type="InterPro" id="IPR021280">
    <property type="entry name" value="TMEM260-like"/>
</dbReference>
<feature type="transmembrane region" description="Helical" evidence="1">
    <location>
        <begin position="327"/>
        <end position="346"/>
    </location>
</feature>
<dbReference type="STRING" id="1802055.A3A74_02765"/>